<dbReference type="AlphaFoldDB" id="A0A9Q0ZI57"/>
<gene>
    <name evidence="1" type="ORF">OIU79_002437</name>
</gene>
<evidence type="ECO:0000313" key="2">
    <source>
        <dbReference type="Proteomes" id="UP001151532"/>
    </source>
</evidence>
<dbReference type="Proteomes" id="UP001151532">
    <property type="component" value="Chromosome 17"/>
</dbReference>
<sequence length="89" mass="10293">MLVMGIHCLQVKNQHDAHHQQMKQVISYGLACLSQWNQGHLNQQQTIRMLEIGFLFLKWKKLEMKILADSQELEALFPADVPFCEGKDA</sequence>
<proteinExistence type="predicted"/>
<evidence type="ECO:0000313" key="1">
    <source>
        <dbReference type="EMBL" id="KAJ6735371.1"/>
    </source>
</evidence>
<organism evidence="1 2">
    <name type="scientific">Salix purpurea</name>
    <name type="common">Purple osier willow</name>
    <dbReference type="NCBI Taxonomy" id="77065"/>
    <lineage>
        <taxon>Eukaryota</taxon>
        <taxon>Viridiplantae</taxon>
        <taxon>Streptophyta</taxon>
        <taxon>Embryophyta</taxon>
        <taxon>Tracheophyta</taxon>
        <taxon>Spermatophyta</taxon>
        <taxon>Magnoliopsida</taxon>
        <taxon>eudicotyledons</taxon>
        <taxon>Gunneridae</taxon>
        <taxon>Pentapetalae</taxon>
        <taxon>rosids</taxon>
        <taxon>fabids</taxon>
        <taxon>Malpighiales</taxon>
        <taxon>Salicaceae</taxon>
        <taxon>Saliceae</taxon>
        <taxon>Salix</taxon>
    </lineage>
</organism>
<reference evidence="1" key="2">
    <citation type="journal article" date="2023" name="Int. J. Mol. Sci.">
        <title>De Novo Assembly and Annotation of 11 Diverse Shrub Willow (Salix) Genomes Reveals Novel Gene Organization in Sex-Linked Regions.</title>
        <authorList>
            <person name="Hyden B."/>
            <person name="Feng K."/>
            <person name="Yates T.B."/>
            <person name="Jawdy S."/>
            <person name="Cereghino C."/>
            <person name="Smart L.B."/>
            <person name="Muchero W."/>
        </authorList>
    </citation>
    <scope>NUCLEOTIDE SEQUENCE</scope>
    <source>
        <tissue evidence="1">Shoot tip</tissue>
    </source>
</reference>
<keyword evidence="2" id="KW-1185">Reference proteome</keyword>
<accession>A0A9Q0ZI57</accession>
<protein>
    <submittedName>
        <fullName evidence="1">Uncharacterized protein</fullName>
    </submittedName>
</protein>
<comment type="caution">
    <text evidence="1">The sequence shown here is derived from an EMBL/GenBank/DDBJ whole genome shotgun (WGS) entry which is preliminary data.</text>
</comment>
<reference evidence="1" key="1">
    <citation type="submission" date="2022-11" db="EMBL/GenBank/DDBJ databases">
        <authorList>
            <person name="Hyden B.L."/>
            <person name="Feng K."/>
            <person name="Yates T."/>
            <person name="Jawdy S."/>
            <person name="Smart L.B."/>
            <person name="Muchero W."/>
        </authorList>
    </citation>
    <scope>NUCLEOTIDE SEQUENCE</scope>
    <source>
        <tissue evidence="1">Shoot tip</tissue>
    </source>
</reference>
<name>A0A9Q0ZI57_SALPP</name>
<dbReference type="EMBL" id="JAPFFK010000011">
    <property type="protein sequence ID" value="KAJ6735371.1"/>
    <property type="molecule type" value="Genomic_DNA"/>
</dbReference>